<evidence type="ECO:0000313" key="4">
    <source>
        <dbReference type="Proteomes" id="UP000274922"/>
    </source>
</evidence>
<sequence length="118" mass="11898">MPSGSNGGLRRTPAAGTRAHSGDRPHAALHGSLLGQGRQRRPGTGPLRETGSAPPTARRDAQRRLPKAPPAECRSAAPMERSVAAAAAAVAAVAAAAAVVATAALPWGPSARRPYSRA</sequence>
<dbReference type="Proteomes" id="UP000274922">
    <property type="component" value="Unassembled WGS sequence"/>
</dbReference>
<keyword evidence="4" id="KW-1185">Reference proteome</keyword>
<feature type="transmembrane region" description="Helical" evidence="2">
    <location>
        <begin position="83"/>
        <end position="107"/>
    </location>
</feature>
<feature type="compositionally biased region" description="Low complexity" evidence="1">
    <location>
        <begin position="33"/>
        <end position="48"/>
    </location>
</feature>
<keyword evidence="2" id="KW-1133">Transmembrane helix</keyword>
<evidence type="ECO:0000256" key="2">
    <source>
        <dbReference type="SAM" id="Phobius"/>
    </source>
</evidence>
<evidence type="ECO:0000313" key="3">
    <source>
        <dbReference type="EMBL" id="RKO98922.1"/>
    </source>
</evidence>
<reference evidence="4" key="1">
    <citation type="journal article" date="2018" name="Nat. Microbiol.">
        <title>Leveraging single-cell genomics to expand the fungal tree of life.</title>
        <authorList>
            <person name="Ahrendt S.R."/>
            <person name="Quandt C.A."/>
            <person name="Ciobanu D."/>
            <person name="Clum A."/>
            <person name="Salamov A."/>
            <person name="Andreopoulos B."/>
            <person name="Cheng J.F."/>
            <person name="Woyke T."/>
            <person name="Pelin A."/>
            <person name="Henrissat B."/>
            <person name="Reynolds N.K."/>
            <person name="Benny G.L."/>
            <person name="Smith M.E."/>
            <person name="James T.Y."/>
            <person name="Grigoriev I.V."/>
        </authorList>
    </citation>
    <scope>NUCLEOTIDE SEQUENCE [LARGE SCALE GENOMIC DNA]</scope>
    <source>
        <strain evidence="4">ATCC 52028</strain>
    </source>
</reference>
<organism evidence="3 4">
    <name type="scientific">Caulochytrium protostelioides</name>
    <dbReference type="NCBI Taxonomy" id="1555241"/>
    <lineage>
        <taxon>Eukaryota</taxon>
        <taxon>Fungi</taxon>
        <taxon>Fungi incertae sedis</taxon>
        <taxon>Chytridiomycota</taxon>
        <taxon>Chytridiomycota incertae sedis</taxon>
        <taxon>Chytridiomycetes</taxon>
        <taxon>Caulochytriales</taxon>
        <taxon>Caulochytriaceae</taxon>
        <taxon>Caulochytrium</taxon>
    </lineage>
</organism>
<protein>
    <submittedName>
        <fullName evidence="3">Uncharacterized protein</fullName>
    </submittedName>
</protein>
<evidence type="ECO:0000256" key="1">
    <source>
        <dbReference type="SAM" id="MobiDB-lite"/>
    </source>
</evidence>
<keyword evidence="2" id="KW-0812">Transmembrane</keyword>
<name>A0A4P9X1C2_9FUNG</name>
<gene>
    <name evidence="3" type="ORF">CXG81DRAFT_20928</name>
</gene>
<dbReference type="AlphaFoldDB" id="A0A4P9X1C2"/>
<dbReference type="EMBL" id="ML014342">
    <property type="protein sequence ID" value="RKO98922.1"/>
    <property type="molecule type" value="Genomic_DNA"/>
</dbReference>
<feature type="region of interest" description="Disordered" evidence="1">
    <location>
        <begin position="1"/>
        <end position="81"/>
    </location>
</feature>
<keyword evidence="2" id="KW-0472">Membrane</keyword>
<accession>A0A4P9X1C2</accession>
<proteinExistence type="predicted"/>